<protein>
    <submittedName>
        <fullName evidence="7">Divalent metal cation transporter</fullName>
    </submittedName>
</protein>
<feature type="transmembrane region" description="Helical" evidence="6">
    <location>
        <begin position="201"/>
        <end position="223"/>
    </location>
</feature>
<dbReference type="AlphaFoldDB" id="A0A4R5YID2"/>
<evidence type="ECO:0000256" key="5">
    <source>
        <dbReference type="ARBA" id="ARBA00023136"/>
    </source>
</evidence>
<evidence type="ECO:0000313" key="8">
    <source>
        <dbReference type="Proteomes" id="UP000295163"/>
    </source>
</evidence>
<comment type="subcellular location">
    <subcellularLocation>
        <location evidence="1">Membrane</location>
        <topology evidence="1">Multi-pass membrane protein</topology>
    </subcellularLocation>
</comment>
<dbReference type="PANTHER" id="PTHR11706">
    <property type="entry name" value="SOLUTE CARRIER PROTEIN FAMILY 11 MEMBER"/>
    <property type="match status" value="1"/>
</dbReference>
<dbReference type="Pfam" id="PF01566">
    <property type="entry name" value="Nramp"/>
    <property type="match status" value="1"/>
</dbReference>
<dbReference type="Proteomes" id="UP000295163">
    <property type="component" value="Unassembled WGS sequence"/>
</dbReference>
<dbReference type="GO" id="GO:0005384">
    <property type="term" value="F:manganese ion transmembrane transporter activity"/>
    <property type="evidence" value="ECO:0007669"/>
    <property type="project" value="TreeGrafter"/>
</dbReference>
<dbReference type="GO" id="GO:0005886">
    <property type="term" value="C:plasma membrane"/>
    <property type="evidence" value="ECO:0007669"/>
    <property type="project" value="TreeGrafter"/>
</dbReference>
<feature type="transmembrane region" description="Helical" evidence="6">
    <location>
        <begin position="100"/>
        <end position="118"/>
    </location>
</feature>
<gene>
    <name evidence="7" type="ORF">E2R59_05715</name>
</gene>
<feature type="transmembrane region" description="Helical" evidence="6">
    <location>
        <begin position="61"/>
        <end position="79"/>
    </location>
</feature>
<accession>A0A4R5YID2</accession>
<name>A0A4R5YID2_KOCRO</name>
<evidence type="ECO:0000313" key="7">
    <source>
        <dbReference type="EMBL" id="TDL44873.1"/>
    </source>
</evidence>
<feature type="transmembrane region" description="Helical" evidence="6">
    <location>
        <begin position="285"/>
        <end position="311"/>
    </location>
</feature>
<dbReference type="GO" id="GO:0034755">
    <property type="term" value="P:iron ion transmembrane transport"/>
    <property type="evidence" value="ECO:0007669"/>
    <property type="project" value="TreeGrafter"/>
</dbReference>
<feature type="transmembrane region" description="Helical" evidence="6">
    <location>
        <begin position="393"/>
        <end position="414"/>
    </location>
</feature>
<dbReference type="GO" id="GO:0015086">
    <property type="term" value="F:cadmium ion transmembrane transporter activity"/>
    <property type="evidence" value="ECO:0007669"/>
    <property type="project" value="TreeGrafter"/>
</dbReference>
<evidence type="ECO:0000256" key="6">
    <source>
        <dbReference type="SAM" id="Phobius"/>
    </source>
</evidence>
<dbReference type="PANTHER" id="PTHR11706:SF33">
    <property type="entry name" value="NATURAL RESISTANCE-ASSOCIATED MACROPHAGE PROTEIN 2"/>
    <property type="match status" value="1"/>
</dbReference>
<feature type="transmembrane region" description="Helical" evidence="6">
    <location>
        <begin position="23"/>
        <end position="41"/>
    </location>
</feature>
<keyword evidence="5 6" id="KW-0472">Membrane</keyword>
<dbReference type="InterPro" id="IPR001046">
    <property type="entry name" value="NRAMP_fam"/>
</dbReference>
<feature type="transmembrane region" description="Helical" evidence="6">
    <location>
        <begin position="164"/>
        <end position="181"/>
    </location>
</feature>
<dbReference type="EMBL" id="SMZT01000002">
    <property type="protein sequence ID" value="TDL44873.1"/>
    <property type="molecule type" value="Genomic_DNA"/>
</dbReference>
<keyword evidence="3 6" id="KW-0812">Transmembrane</keyword>
<keyword evidence="2" id="KW-0813">Transport</keyword>
<evidence type="ECO:0000256" key="4">
    <source>
        <dbReference type="ARBA" id="ARBA00022989"/>
    </source>
</evidence>
<sequence length="419" mass="43491">MTDSETPALGTEPPARPTRRSRLLGALALMGPGFIVGAWQFGPGNLTSAVQAGSLHGYDLIWVIAVSTLLMLGFTDMSVRIALASDRSLIQMIKMHLGKITGVAAGIGVFLITLMFSVGNAVGSGLGMSMVFGGSPTLWTLACTVLVGVVAWAPNYYKLFERGLLAIIALMAAGFLASALLTQPDWVEVSDGFIPSLPPGAGMLLVALVGTNFSINAAFYTGYASRERGLRPEQYKATTLADTIPGIVAPGIMTILVIVVAATALQATGGTAATLGDLSKVLEPLAGPIGTTVFGLGFTGAAFSSMIANATAGGTLISDTLGWGNKLDRHRVKAMICVVLAFGLAVTLLAQGSPIQLIITAQALTVIVAPLLGVLLLIMATRRDVMGRYANRWWQTALGLLGLAAILATCYRLLTTLIG</sequence>
<feature type="transmembrane region" description="Helical" evidence="6">
    <location>
        <begin position="357"/>
        <end position="381"/>
    </location>
</feature>
<evidence type="ECO:0000256" key="2">
    <source>
        <dbReference type="ARBA" id="ARBA00022448"/>
    </source>
</evidence>
<dbReference type="NCBIfam" id="NF037982">
    <property type="entry name" value="Nramp_1"/>
    <property type="match status" value="1"/>
</dbReference>
<keyword evidence="4 6" id="KW-1133">Transmembrane helix</keyword>
<proteinExistence type="predicted"/>
<feature type="transmembrane region" description="Helical" evidence="6">
    <location>
        <begin position="138"/>
        <end position="157"/>
    </location>
</feature>
<reference evidence="7 8" key="1">
    <citation type="submission" date="2019-03" db="EMBL/GenBank/DDBJ databases">
        <title>Genome Sequencing and Assembly of Various Microbes Isolated from Partially Reclaimed Soil and Acid Mine Drainage (AMD) Site.</title>
        <authorList>
            <person name="Steinbock B."/>
            <person name="Bechtold R."/>
            <person name="Sevigny J.L."/>
            <person name="Thomas D."/>
            <person name="Cuthill L.R."/>
            <person name="Aveiro Johannsen E.J."/>
            <person name="Thomas K."/>
            <person name="Ghosh A."/>
        </authorList>
    </citation>
    <scope>NUCLEOTIDE SEQUENCE [LARGE SCALE GENOMIC DNA]</scope>
    <source>
        <strain evidence="7 8">S-A3</strain>
    </source>
</reference>
<comment type="caution">
    <text evidence="7">The sequence shown here is derived from an EMBL/GenBank/DDBJ whole genome shotgun (WGS) entry which is preliminary data.</text>
</comment>
<evidence type="ECO:0000256" key="3">
    <source>
        <dbReference type="ARBA" id="ARBA00022692"/>
    </source>
</evidence>
<feature type="transmembrane region" description="Helical" evidence="6">
    <location>
        <begin position="332"/>
        <end position="351"/>
    </location>
</feature>
<organism evidence="7 8">
    <name type="scientific">Kocuria rosea</name>
    <name type="common">Deinococcus erythromyxa</name>
    <name type="synonym">Micrococcus rubens</name>
    <dbReference type="NCBI Taxonomy" id="1275"/>
    <lineage>
        <taxon>Bacteria</taxon>
        <taxon>Bacillati</taxon>
        <taxon>Actinomycetota</taxon>
        <taxon>Actinomycetes</taxon>
        <taxon>Micrococcales</taxon>
        <taxon>Micrococcaceae</taxon>
        <taxon>Kocuria</taxon>
    </lineage>
</organism>
<feature type="transmembrane region" description="Helical" evidence="6">
    <location>
        <begin position="244"/>
        <end position="265"/>
    </location>
</feature>
<evidence type="ECO:0000256" key="1">
    <source>
        <dbReference type="ARBA" id="ARBA00004141"/>
    </source>
</evidence>